<reference evidence="2" key="1">
    <citation type="journal article" date="2019" name="bioRxiv">
        <title>The Genome of the Zebra Mussel, Dreissena polymorpha: A Resource for Invasive Species Research.</title>
        <authorList>
            <person name="McCartney M.A."/>
            <person name="Auch B."/>
            <person name="Kono T."/>
            <person name="Mallez S."/>
            <person name="Zhang Y."/>
            <person name="Obille A."/>
            <person name="Becker A."/>
            <person name="Abrahante J.E."/>
            <person name="Garbe J."/>
            <person name="Badalamenti J.P."/>
            <person name="Herman A."/>
            <person name="Mangelson H."/>
            <person name="Liachko I."/>
            <person name="Sullivan S."/>
            <person name="Sone E.D."/>
            <person name="Koren S."/>
            <person name="Silverstein K.A.T."/>
            <person name="Beckman K.B."/>
            <person name="Gohl D.M."/>
        </authorList>
    </citation>
    <scope>NUCLEOTIDE SEQUENCE</scope>
    <source>
        <strain evidence="2">Duluth1</strain>
        <tissue evidence="2">Whole animal</tissue>
    </source>
</reference>
<feature type="region of interest" description="Disordered" evidence="1">
    <location>
        <begin position="1"/>
        <end position="76"/>
    </location>
</feature>
<dbReference type="EMBL" id="JAIWYP010000014">
    <property type="protein sequence ID" value="KAH3709969.1"/>
    <property type="molecule type" value="Genomic_DNA"/>
</dbReference>
<protein>
    <submittedName>
        <fullName evidence="2">Uncharacterized protein</fullName>
    </submittedName>
</protein>
<name>A0A9D4BUY0_DREPO</name>
<organism evidence="2 3">
    <name type="scientific">Dreissena polymorpha</name>
    <name type="common">Zebra mussel</name>
    <name type="synonym">Mytilus polymorpha</name>
    <dbReference type="NCBI Taxonomy" id="45954"/>
    <lineage>
        <taxon>Eukaryota</taxon>
        <taxon>Metazoa</taxon>
        <taxon>Spiralia</taxon>
        <taxon>Lophotrochozoa</taxon>
        <taxon>Mollusca</taxon>
        <taxon>Bivalvia</taxon>
        <taxon>Autobranchia</taxon>
        <taxon>Heteroconchia</taxon>
        <taxon>Euheterodonta</taxon>
        <taxon>Imparidentia</taxon>
        <taxon>Neoheterodontei</taxon>
        <taxon>Myida</taxon>
        <taxon>Dreissenoidea</taxon>
        <taxon>Dreissenidae</taxon>
        <taxon>Dreissena</taxon>
    </lineage>
</organism>
<dbReference type="Proteomes" id="UP000828390">
    <property type="component" value="Unassembled WGS sequence"/>
</dbReference>
<feature type="compositionally biased region" description="Basic and acidic residues" evidence="1">
    <location>
        <begin position="1"/>
        <end position="55"/>
    </location>
</feature>
<reference evidence="2" key="2">
    <citation type="submission" date="2020-11" db="EMBL/GenBank/DDBJ databases">
        <authorList>
            <person name="McCartney M.A."/>
            <person name="Auch B."/>
            <person name="Kono T."/>
            <person name="Mallez S."/>
            <person name="Becker A."/>
            <person name="Gohl D.M."/>
            <person name="Silverstein K.A.T."/>
            <person name="Koren S."/>
            <person name="Bechman K.B."/>
            <person name="Herman A."/>
            <person name="Abrahante J.E."/>
            <person name="Garbe J."/>
        </authorList>
    </citation>
    <scope>NUCLEOTIDE SEQUENCE</scope>
    <source>
        <strain evidence="2">Duluth1</strain>
        <tissue evidence="2">Whole animal</tissue>
    </source>
</reference>
<keyword evidence="3" id="KW-1185">Reference proteome</keyword>
<evidence type="ECO:0000313" key="2">
    <source>
        <dbReference type="EMBL" id="KAH3709969.1"/>
    </source>
</evidence>
<proteinExistence type="predicted"/>
<evidence type="ECO:0000313" key="3">
    <source>
        <dbReference type="Proteomes" id="UP000828390"/>
    </source>
</evidence>
<sequence length="76" mass="8845">MKVQRKEQTKEGSQEITGERRKYGLERRRQGRMEGKKEEMEGVREGGSEEGRKVETGVNSTDGRRNKQTNEYKKSP</sequence>
<comment type="caution">
    <text evidence="2">The sequence shown here is derived from an EMBL/GenBank/DDBJ whole genome shotgun (WGS) entry which is preliminary data.</text>
</comment>
<accession>A0A9D4BUY0</accession>
<feature type="compositionally biased region" description="Basic and acidic residues" evidence="1">
    <location>
        <begin position="62"/>
        <end position="76"/>
    </location>
</feature>
<dbReference type="AlphaFoldDB" id="A0A9D4BUY0"/>
<gene>
    <name evidence="2" type="ORF">DPMN_069435</name>
</gene>
<evidence type="ECO:0000256" key="1">
    <source>
        <dbReference type="SAM" id="MobiDB-lite"/>
    </source>
</evidence>